<evidence type="ECO:0000313" key="1">
    <source>
        <dbReference type="EMBL" id="GAC41613.1"/>
    </source>
</evidence>
<dbReference type="RefSeq" id="WP_006284944.1">
    <property type="nucleotide sequence ID" value="NZ_BALG01000042.1"/>
</dbReference>
<sequence>MNNRETIVAVQKNGDGDLSAFQTSTGRHLSYEQALDEVQAGNIAGVNVFKGRDGGMYLRGEADGDPTNNLDNLPLF</sequence>
<comment type="caution">
    <text evidence="1">The sequence shown here is derived from an EMBL/GenBank/DDBJ whole genome shotgun (WGS) entry which is preliminary data.</text>
</comment>
<dbReference type="OrthoDB" id="1647761at2"/>
<evidence type="ECO:0000313" key="2">
    <source>
        <dbReference type="Proteomes" id="UP000029453"/>
    </source>
</evidence>
<reference evidence="1 2" key="1">
    <citation type="submission" date="2012-10" db="EMBL/GenBank/DDBJ databases">
        <title>Draft Genome Sequence of Paenibacillus popilliae ATCC 14706T.</title>
        <authorList>
            <person name="Iiyama K."/>
            <person name="Mori K."/>
            <person name="Mon H."/>
            <person name="Chieda Y."/>
            <person name="Lee J.M."/>
            <person name="Kusakabe T."/>
            <person name="Tashiro K."/>
            <person name="Asano S."/>
            <person name="Yasunaga-Aoki C."/>
            <person name="Shimizu S."/>
        </authorList>
    </citation>
    <scope>NUCLEOTIDE SEQUENCE [LARGE SCALE GENOMIC DNA]</scope>
    <source>
        <strain evidence="1 2">ATCC 14706</strain>
    </source>
</reference>
<organism evidence="1 2">
    <name type="scientific">Paenibacillus popilliae ATCC 14706</name>
    <dbReference type="NCBI Taxonomy" id="1212764"/>
    <lineage>
        <taxon>Bacteria</taxon>
        <taxon>Bacillati</taxon>
        <taxon>Bacillota</taxon>
        <taxon>Bacilli</taxon>
        <taxon>Bacillales</taxon>
        <taxon>Paenibacillaceae</taxon>
        <taxon>Paenibacillus</taxon>
    </lineage>
</organism>
<dbReference type="Pfam" id="PF13031">
    <property type="entry name" value="DUF3892"/>
    <property type="match status" value="1"/>
</dbReference>
<dbReference type="EMBL" id="BALG01000042">
    <property type="protein sequence ID" value="GAC41613.1"/>
    <property type="molecule type" value="Genomic_DNA"/>
</dbReference>
<protein>
    <recommendedName>
        <fullName evidence="3">DUF3892 domain-containing protein</fullName>
    </recommendedName>
</protein>
<gene>
    <name evidence="1" type="ORF">PPOP_0964</name>
</gene>
<keyword evidence="2" id="KW-1185">Reference proteome</keyword>
<dbReference type="InterPro" id="IPR024997">
    <property type="entry name" value="DUF3892"/>
</dbReference>
<dbReference type="AlphaFoldDB" id="M9M357"/>
<accession>M9M357</accession>
<evidence type="ECO:0008006" key="3">
    <source>
        <dbReference type="Google" id="ProtNLM"/>
    </source>
</evidence>
<name>M9M357_PAEPP</name>
<dbReference type="Proteomes" id="UP000029453">
    <property type="component" value="Unassembled WGS sequence"/>
</dbReference>
<proteinExistence type="predicted"/>